<dbReference type="InterPro" id="IPR036400">
    <property type="entry name" value="Cyt_B5-like_heme/steroid_sf"/>
</dbReference>
<evidence type="ECO:0000256" key="3">
    <source>
        <dbReference type="ARBA" id="ARBA00022692"/>
    </source>
</evidence>
<dbReference type="PANTHER" id="PTHR19359:SF101">
    <property type="entry name" value="CYTOCHROME B5-LIKE HEME_STEROID BINDING DOMAIN CONTAINING PROTEIN, EXPRESSED"/>
    <property type="match status" value="1"/>
</dbReference>
<evidence type="ECO:0000256" key="8">
    <source>
        <dbReference type="RuleBase" id="RU362121"/>
    </source>
</evidence>
<dbReference type="GO" id="GO:0046872">
    <property type="term" value="F:metal ion binding"/>
    <property type="evidence" value="ECO:0007669"/>
    <property type="project" value="UniProtKB-UniRule"/>
</dbReference>
<dbReference type="GO" id="GO:0016020">
    <property type="term" value="C:membrane"/>
    <property type="evidence" value="ECO:0007669"/>
    <property type="project" value="UniProtKB-SubCell"/>
</dbReference>
<dbReference type="InterPro" id="IPR018506">
    <property type="entry name" value="Cyt_B5_heme-BS"/>
</dbReference>
<dbReference type="AlphaFoldDB" id="A0A443P8Q6"/>
<feature type="domain" description="Cytochrome b5 heme-binding" evidence="9">
    <location>
        <begin position="4"/>
        <end position="81"/>
    </location>
</feature>
<dbReference type="SMART" id="SM01117">
    <property type="entry name" value="Cyt-b5"/>
    <property type="match status" value="1"/>
</dbReference>
<evidence type="ECO:0000256" key="5">
    <source>
        <dbReference type="ARBA" id="ARBA00023004"/>
    </source>
</evidence>
<evidence type="ECO:0000259" key="9">
    <source>
        <dbReference type="PROSITE" id="PS50255"/>
    </source>
</evidence>
<evidence type="ECO:0000256" key="4">
    <source>
        <dbReference type="ARBA" id="ARBA00022723"/>
    </source>
</evidence>
<evidence type="ECO:0000256" key="2">
    <source>
        <dbReference type="ARBA" id="ARBA00022617"/>
    </source>
</evidence>
<comment type="caution">
    <text evidence="10">The sequence shown here is derived from an EMBL/GenBank/DDBJ whole genome shotgun (WGS) entry which is preliminary data.</text>
</comment>
<dbReference type="PROSITE" id="PS50255">
    <property type="entry name" value="CYTOCHROME_B5_2"/>
    <property type="match status" value="1"/>
</dbReference>
<dbReference type="SUPFAM" id="SSF55856">
    <property type="entry name" value="Cytochrome b5-like heme/steroid binding domain"/>
    <property type="match status" value="1"/>
</dbReference>
<keyword evidence="5 8" id="KW-0408">Iron</keyword>
<proteinExistence type="inferred from homology"/>
<dbReference type="InterPro" id="IPR050668">
    <property type="entry name" value="Cytochrome_b5"/>
</dbReference>
<evidence type="ECO:0000313" key="10">
    <source>
        <dbReference type="EMBL" id="RWR87106.1"/>
    </source>
</evidence>
<dbReference type="InterPro" id="IPR001199">
    <property type="entry name" value="Cyt_B5-like_heme/steroid-bd"/>
</dbReference>
<organism evidence="10 11">
    <name type="scientific">Cinnamomum micranthum f. kanehirae</name>
    <dbReference type="NCBI Taxonomy" id="337451"/>
    <lineage>
        <taxon>Eukaryota</taxon>
        <taxon>Viridiplantae</taxon>
        <taxon>Streptophyta</taxon>
        <taxon>Embryophyta</taxon>
        <taxon>Tracheophyta</taxon>
        <taxon>Spermatophyta</taxon>
        <taxon>Magnoliopsida</taxon>
        <taxon>Magnoliidae</taxon>
        <taxon>Laurales</taxon>
        <taxon>Lauraceae</taxon>
        <taxon>Cinnamomum</taxon>
    </lineage>
</organism>
<evidence type="ECO:0000256" key="7">
    <source>
        <dbReference type="ARBA" id="ARBA00038168"/>
    </source>
</evidence>
<feature type="transmembrane region" description="Helical" evidence="8">
    <location>
        <begin position="106"/>
        <end position="129"/>
    </location>
</feature>
<dbReference type="Proteomes" id="UP000283530">
    <property type="component" value="Unassembled WGS sequence"/>
</dbReference>
<keyword evidence="4 8" id="KW-0479">Metal-binding</keyword>
<evidence type="ECO:0000256" key="1">
    <source>
        <dbReference type="ARBA" id="ARBA00004370"/>
    </source>
</evidence>
<keyword evidence="6 8" id="KW-0472">Membrane</keyword>
<reference evidence="10 11" key="1">
    <citation type="journal article" date="2019" name="Nat. Plants">
        <title>Stout camphor tree genome fills gaps in understanding of flowering plant genome evolution.</title>
        <authorList>
            <person name="Chaw S.M."/>
            <person name="Liu Y.C."/>
            <person name="Wu Y.W."/>
            <person name="Wang H.Y."/>
            <person name="Lin C.I."/>
            <person name="Wu C.S."/>
            <person name="Ke H.M."/>
            <person name="Chang L.Y."/>
            <person name="Hsu C.Y."/>
            <person name="Yang H.T."/>
            <person name="Sudianto E."/>
            <person name="Hsu M.H."/>
            <person name="Wu K.P."/>
            <person name="Wang L.N."/>
            <person name="Leebens-Mack J.H."/>
            <person name="Tsai I.J."/>
        </authorList>
    </citation>
    <scope>NUCLEOTIDE SEQUENCE [LARGE SCALE GENOMIC DNA]</scope>
    <source>
        <strain evidence="11">cv. Chaw 1501</strain>
        <tissue evidence="10">Young leaves</tissue>
    </source>
</reference>
<accession>A0A443P8Q6</accession>
<keyword evidence="3 8" id="KW-0812">Transmembrane</keyword>
<dbReference type="GO" id="GO:0020037">
    <property type="term" value="F:heme binding"/>
    <property type="evidence" value="ECO:0007669"/>
    <property type="project" value="UniProtKB-UniRule"/>
</dbReference>
<keyword evidence="11" id="KW-1185">Reference proteome</keyword>
<protein>
    <submittedName>
        <fullName evidence="10">Cytochrome b5-like protein</fullName>
    </submittedName>
</protein>
<keyword evidence="8" id="KW-1133">Transmembrane helix</keyword>
<dbReference type="FunFam" id="3.10.120.10:FF:000002">
    <property type="entry name" value="Cytochrome b5 type B"/>
    <property type="match status" value="1"/>
</dbReference>
<dbReference type="PANTHER" id="PTHR19359">
    <property type="entry name" value="CYTOCHROME B5"/>
    <property type="match status" value="1"/>
</dbReference>
<evidence type="ECO:0000313" key="11">
    <source>
        <dbReference type="Proteomes" id="UP000283530"/>
    </source>
</evidence>
<comment type="similarity">
    <text evidence="7 8">Belongs to the cytochrome b5 family.</text>
</comment>
<dbReference type="PRINTS" id="PR00363">
    <property type="entry name" value="CYTOCHROMEB5"/>
</dbReference>
<evidence type="ECO:0000256" key="6">
    <source>
        <dbReference type="ARBA" id="ARBA00023136"/>
    </source>
</evidence>
<dbReference type="Pfam" id="PF00173">
    <property type="entry name" value="Cyt-b5"/>
    <property type="match status" value="1"/>
</dbReference>
<name>A0A443P8Q6_9MAGN</name>
<gene>
    <name evidence="10" type="ORF">CKAN_01603800</name>
</gene>
<comment type="subcellular location">
    <subcellularLocation>
        <location evidence="1">Membrane</location>
    </subcellularLocation>
</comment>
<dbReference type="OrthoDB" id="260519at2759"/>
<keyword evidence="2 8" id="KW-0349">Heme</keyword>
<dbReference type="STRING" id="337451.A0A443P8Q6"/>
<dbReference type="EMBL" id="QPKB01000006">
    <property type="protein sequence ID" value="RWR87106.1"/>
    <property type="molecule type" value="Genomic_DNA"/>
</dbReference>
<dbReference type="Gene3D" id="3.10.120.10">
    <property type="entry name" value="Cytochrome b5-like heme/steroid binding domain"/>
    <property type="match status" value="1"/>
</dbReference>
<dbReference type="PROSITE" id="PS00191">
    <property type="entry name" value="CYTOCHROME_B5_1"/>
    <property type="match status" value="1"/>
</dbReference>
<sequence>MEKQKVFSLSEVSLHSSKNDCWLIIHGKVYDVSKFLDEHPGGDKVLVDASADGDASDAFEDVGHGTAARSIMNNYSIGVLEGSDPFLVGGYPQSLRTKDKKASSPITSLLQFLRPLLPVILLGMIWYYFSSKGKMPQSP</sequence>